<dbReference type="OrthoDB" id="6428477at2759"/>
<dbReference type="OMA" id="METMIAD"/>
<sequence length="128" mass="14753">MCICVTDEDEKPPVMTPEVIIVNDIHAHTCIDNRIYCPTETKPPSPYLSEHEKNEPMRRRDNVFSRLQQSLTRRKRNSSDFGEEGSQLHTFHAGHLEKKSVVSLPSSISQHQSTETMIADDPRRFFSE</sequence>
<feature type="non-terminal residue" evidence="2">
    <location>
        <position position="128"/>
    </location>
</feature>
<feature type="region of interest" description="Disordered" evidence="1">
    <location>
        <begin position="104"/>
        <end position="128"/>
    </location>
</feature>
<proteinExistence type="predicted"/>
<evidence type="ECO:0000256" key="1">
    <source>
        <dbReference type="SAM" id="MobiDB-lite"/>
    </source>
</evidence>
<organism evidence="2 3">
    <name type="scientific">Stegodyphus mimosarum</name>
    <name type="common">African social velvet spider</name>
    <dbReference type="NCBI Taxonomy" id="407821"/>
    <lineage>
        <taxon>Eukaryota</taxon>
        <taxon>Metazoa</taxon>
        <taxon>Ecdysozoa</taxon>
        <taxon>Arthropoda</taxon>
        <taxon>Chelicerata</taxon>
        <taxon>Arachnida</taxon>
        <taxon>Araneae</taxon>
        <taxon>Araneomorphae</taxon>
        <taxon>Entelegynae</taxon>
        <taxon>Eresoidea</taxon>
        <taxon>Eresidae</taxon>
        <taxon>Stegodyphus</taxon>
    </lineage>
</organism>
<evidence type="ECO:0000313" key="2">
    <source>
        <dbReference type="EMBL" id="KFM78914.1"/>
    </source>
</evidence>
<dbReference type="AlphaFoldDB" id="A0A087UNH5"/>
<protein>
    <submittedName>
        <fullName evidence="2">Uncharacterized protein</fullName>
    </submittedName>
</protein>
<name>A0A087UNH5_STEMI</name>
<dbReference type="Proteomes" id="UP000054359">
    <property type="component" value="Unassembled WGS sequence"/>
</dbReference>
<gene>
    <name evidence="2" type="ORF">X975_05254</name>
</gene>
<accession>A0A087UNH5</accession>
<dbReference type="EMBL" id="KK120735">
    <property type="protein sequence ID" value="KFM78914.1"/>
    <property type="molecule type" value="Genomic_DNA"/>
</dbReference>
<feature type="region of interest" description="Disordered" evidence="1">
    <location>
        <begin position="41"/>
        <end position="61"/>
    </location>
</feature>
<keyword evidence="3" id="KW-1185">Reference proteome</keyword>
<feature type="compositionally biased region" description="Polar residues" evidence="1">
    <location>
        <begin position="104"/>
        <end position="116"/>
    </location>
</feature>
<evidence type="ECO:0000313" key="3">
    <source>
        <dbReference type="Proteomes" id="UP000054359"/>
    </source>
</evidence>
<feature type="compositionally biased region" description="Basic and acidic residues" evidence="1">
    <location>
        <begin position="49"/>
        <end position="61"/>
    </location>
</feature>
<reference evidence="2 3" key="1">
    <citation type="submission" date="2013-11" db="EMBL/GenBank/DDBJ databases">
        <title>Genome sequencing of Stegodyphus mimosarum.</title>
        <authorList>
            <person name="Bechsgaard J."/>
        </authorList>
    </citation>
    <scope>NUCLEOTIDE SEQUENCE [LARGE SCALE GENOMIC DNA]</scope>
</reference>